<dbReference type="InterPro" id="IPR001965">
    <property type="entry name" value="Znf_PHD"/>
</dbReference>
<dbReference type="InterPro" id="IPR011011">
    <property type="entry name" value="Znf_FYVE_PHD"/>
</dbReference>
<dbReference type="InterPro" id="IPR003889">
    <property type="entry name" value="FYrich_C"/>
</dbReference>
<dbReference type="Gene3D" id="3.30.40.10">
    <property type="entry name" value="Zinc/RING finger domain, C3HC4 (zinc finger)"/>
    <property type="match status" value="2"/>
</dbReference>
<dbReference type="PROSITE" id="PS50812">
    <property type="entry name" value="PWWP"/>
    <property type="match status" value="1"/>
</dbReference>
<dbReference type="SMART" id="SM00249">
    <property type="entry name" value="PHD"/>
    <property type="match status" value="2"/>
</dbReference>
<dbReference type="Pfam" id="PF13832">
    <property type="entry name" value="zf-HC5HC2H_2"/>
    <property type="match status" value="1"/>
</dbReference>
<dbReference type="InterPro" id="IPR002999">
    <property type="entry name" value="Tudor"/>
</dbReference>
<dbReference type="PROSITE" id="PS01359">
    <property type="entry name" value="ZF_PHD_1"/>
    <property type="match status" value="1"/>
</dbReference>
<evidence type="ECO:0008006" key="14">
    <source>
        <dbReference type="Google" id="ProtNLM"/>
    </source>
</evidence>
<dbReference type="Pfam" id="PF21743">
    <property type="entry name" value="PTM_DIR17_Tudor"/>
    <property type="match status" value="1"/>
</dbReference>
<accession>A0A7N0ZX34</accession>
<evidence type="ECO:0000256" key="8">
    <source>
        <dbReference type="PROSITE-ProRule" id="PRU00146"/>
    </source>
</evidence>
<keyword evidence="5" id="KW-0862">Zinc</keyword>
<dbReference type="CDD" id="cd20404">
    <property type="entry name" value="Tudor_Agenet_AtEML-like"/>
    <property type="match status" value="1"/>
</dbReference>
<evidence type="ECO:0000259" key="9">
    <source>
        <dbReference type="PROSITE" id="PS50016"/>
    </source>
</evidence>
<reference evidence="12" key="1">
    <citation type="submission" date="2021-01" db="UniProtKB">
        <authorList>
            <consortium name="EnsemblPlants"/>
        </authorList>
    </citation>
    <scope>IDENTIFICATION</scope>
</reference>
<keyword evidence="4 8" id="KW-0863">Zinc-finger</keyword>
<dbReference type="EnsemblPlants" id="Kaladp0045s0119.1.v1.1">
    <property type="protein sequence ID" value="Kaladp0045s0119.1.v1.1"/>
    <property type="gene ID" value="Kaladp0045s0119.v1.1"/>
</dbReference>
<keyword evidence="6" id="KW-0156">Chromatin regulator</keyword>
<dbReference type="FunFam" id="3.30.40.10:FF:000293">
    <property type="entry name" value="Histone-lysine N-methyltransferase"/>
    <property type="match status" value="1"/>
</dbReference>
<dbReference type="SMART" id="SM00542">
    <property type="entry name" value="FYRC"/>
    <property type="match status" value="1"/>
</dbReference>
<dbReference type="PANTHER" id="PTHR13793:SF140">
    <property type="entry name" value="HISTONE-LYSINE N-METHYLTRANSFERASE ATX2"/>
    <property type="match status" value="1"/>
</dbReference>
<dbReference type="InterPro" id="IPR003888">
    <property type="entry name" value="FYrich_N"/>
</dbReference>
<dbReference type="PROSITE" id="PS51805">
    <property type="entry name" value="EPHD"/>
    <property type="match status" value="1"/>
</dbReference>
<evidence type="ECO:0000256" key="3">
    <source>
        <dbReference type="ARBA" id="ARBA00022723"/>
    </source>
</evidence>
<dbReference type="PROSITE" id="PS51542">
    <property type="entry name" value="FYRN"/>
    <property type="match status" value="1"/>
</dbReference>
<evidence type="ECO:0000313" key="12">
    <source>
        <dbReference type="EnsemblPlants" id="Kaladp0045s0119.1.v1.1"/>
    </source>
</evidence>
<dbReference type="InterPro" id="IPR019786">
    <property type="entry name" value="Zinc_finger_PHD-type_CS"/>
</dbReference>
<keyword evidence="2" id="KW-0808">Transferase</keyword>
<evidence type="ECO:0000256" key="6">
    <source>
        <dbReference type="ARBA" id="ARBA00022853"/>
    </source>
</evidence>
<dbReference type="CDD" id="cd15662">
    <property type="entry name" value="ePHD_ATX1_2_like"/>
    <property type="match status" value="1"/>
</dbReference>
<feature type="domain" description="PHD-type" evidence="9">
    <location>
        <begin position="583"/>
        <end position="634"/>
    </location>
</feature>
<dbReference type="Pfam" id="PF05965">
    <property type="entry name" value="FYRC"/>
    <property type="match status" value="1"/>
</dbReference>
<dbReference type="GO" id="GO:0016740">
    <property type="term" value="F:transferase activity"/>
    <property type="evidence" value="ECO:0007669"/>
    <property type="project" value="UniProtKB-KW"/>
</dbReference>
<dbReference type="SMART" id="SM00333">
    <property type="entry name" value="TUDOR"/>
    <property type="match status" value="1"/>
</dbReference>
<organism evidence="12 13">
    <name type="scientific">Kalanchoe fedtschenkoi</name>
    <name type="common">Lavender scallops</name>
    <name type="synonym">South American air plant</name>
    <dbReference type="NCBI Taxonomy" id="63787"/>
    <lineage>
        <taxon>Eukaryota</taxon>
        <taxon>Viridiplantae</taxon>
        <taxon>Streptophyta</taxon>
        <taxon>Embryophyta</taxon>
        <taxon>Tracheophyta</taxon>
        <taxon>Spermatophyta</taxon>
        <taxon>Magnoliopsida</taxon>
        <taxon>eudicotyledons</taxon>
        <taxon>Gunneridae</taxon>
        <taxon>Pentapetalae</taxon>
        <taxon>Saxifragales</taxon>
        <taxon>Crassulaceae</taxon>
        <taxon>Kalanchoe</taxon>
    </lineage>
</organism>
<dbReference type="GO" id="GO:0006357">
    <property type="term" value="P:regulation of transcription by RNA polymerase II"/>
    <property type="evidence" value="ECO:0007669"/>
    <property type="project" value="TreeGrafter"/>
</dbReference>
<evidence type="ECO:0000256" key="7">
    <source>
        <dbReference type="ARBA" id="ARBA00023242"/>
    </source>
</evidence>
<dbReference type="GO" id="GO:0005634">
    <property type="term" value="C:nucleus"/>
    <property type="evidence" value="ECO:0007669"/>
    <property type="project" value="UniProtKB-SubCell"/>
</dbReference>
<keyword evidence="13" id="KW-1185">Reference proteome</keyword>
<dbReference type="SMART" id="SM00293">
    <property type="entry name" value="PWWP"/>
    <property type="match status" value="1"/>
</dbReference>
<dbReference type="PANTHER" id="PTHR13793">
    <property type="entry name" value="PHD FINGER PROTEINS"/>
    <property type="match status" value="1"/>
</dbReference>
<dbReference type="InterPro" id="IPR013083">
    <property type="entry name" value="Znf_RING/FYVE/PHD"/>
</dbReference>
<evidence type="ECO:0000256" key="5">
    <source>
        <dbReference type="ARBA" id="ARBA00022833"/>
    </source>
</evidence>
<dbReference type="SUPFAM" id="SSF63748">
    <property type="entry name" value="Tudor/PWWP/MBT"/>
    <property type="match status" value="2"/>
</dbReference>
<evidence type="ECO:0000256" key="1">
    <source>
        <dbReference type="ARBA" id="ARBA00004123"/>
    </source>
</evidence>
<dbReference type="SUPFAM" id="SSF57903">
    <property type="entry name" value="FYVE/PHD zinc finger"/>
    <property type="match status" value="1"/>
</dbReference>
<dbReference type="InterPro" id="IPR041956">
    <property type="entry name" value="ATX1/2_ePHD"/>
</dbReference>
<feature type="domain" description="PHD-type" evidence="11">
    <location>
        <begin position="639"/>
        <end position="761"/>
    </location>
</feature>
<evidence type="ECO:0000256" key="2">
    <source>
        <dbReference type="ARBA" id="ARBA00022679"/>
    </source>
</evidence>
<evidence type="ECO:0000313" key="13">
    <source>
        <dbReference type="Proteomes" id="UP000594263"/>
    </source>
</evidence>
<dbReference type="GO" id="GO:0008270">
    <property type="term" value="F:zinc ion binding"/>
    <property type="evidence" value="ECO:0007669"/>
    <property type="project" value="UniProtKB-KW"/>
</dbReference>
<dbReference type="Proteomes" id="UP000594263">
    <property type="component" value="Unplaced"/>
</dbReference>
<dbReference type="Pfam" id="PF13831">
    <property type="entry name" value="PHD_2"/>
    <property type="match status" value="1"/>
</dbReference>
<dbReference type="PROSITE" id="PS51543">
    <property type="entry name" value="FYRC"/>
    <property type="match status" value="1"/>
</dbReference>
<dbReference type="InterPro" id="IPR047365">
    <property type="entry name" value="Tudor_AtPTM-like"/>
</dbReference>
<dbReference type="Gene3D" id="3.30.160.360">
    <property type="match status" value="1"/>
</dbReference>
<dbReference type="SMART" id="SM00541">
    <property type="entry name" value="FYRN"/>
    <property type="match status" value="1"/>
</dbReference>
<dbReference type="OMA" id="NTHGENG"/>
<dbReference type="Pfam" id="PF05964">
    <property type="entry name" value="FYRN"/>
    <property type="match status" value="1"/>
</dbReference>
<dbReference type="InterPro" id="IPR034732">
    <property type="entry name" value="EPHD"/>
</dbReference>
<proteinExistence type="predicted"/>
<name>A0A7N0ZX34_KALFE</name>
<evidence type="ECO:0000256" key="4">
    <source>
        <dbReference type="ARBA" id="ARBA00022771"/>
    </source>
</evidence>
<dbReference type="GO" id="GO:0048731">
    <property type="term" value="P:system development"/>
    <property type="evidence" value="ECO:0007669"/>
    <property type="project" value="UniProtKB-ARBA"/>
</dbReference>
<dbReference type="InterPro" id="IPR019787">
    <property type="entry name" value="Znf_PHD-finger"/>
</dbReference>
<feature type="domain" description="PWWP" evidence="10">
    <location>
        <begin position="278"/>
        <end position="341"/>
    </location>
</feature>
<protein>
    <recommendedName>
        <fullName evidence="14">Histone-lysine N-methyltransferase ATX2</fullName>
    </recommendedName>
</protein>
<dbReference type="CDD" id="cd20142">
    <property type="entry name" value="PWWP_AtATX1-like"/>
    <property type="match status" value="1"/>
</dbReference>
<dbReference type="AlphaFoldDB" id="A0A7N0ZX34"/>
<evidence type="ECO:0000259" key="11">
    <source>
        <dbReference type="PROSITE" id="PS51805"/>
    </source>
</evidence>
<keyword evidence="7" id="KW-0539">Nucleus</keyword>
<dbReference type="Gene3D" id="2.30.30.140">
    <property type="match status" value="2"/>
</dbReference>
<keyword evidence="3" id="KW-0479">Metal-binding</keyword>
<dbReference type="PROSITE" id="PS50016">
    <property type="entry name" value="ZF_PHD_2"/>
    <property type="match status" value="1"/>
</dbReference>
<dbReference type="InterPro" id="IPR000313">
    <property type="entry name" value="PWWP_dom"/>
</dbReference>
<dbReference type="InterPro" id="IPR050701">
    <property type="entry name" value="Histone_Mod_Regulator"/>
</dbReference>
<comment type="subcellular location">
    <subcellularLocation>
        <location evidence="1">Nucleus</location>
    </subcellularLocation>
</comment>
<dbReference type="GO" id="GO:0000785">
    <property type="term" value="C:chromatin"/>
    <property type="evidence" value="ECO:0007669"/>
    <property type="project" value="TreeGrafter"/>
</dbReference>
<evidence type="ECO:0000259" key="10">
    <source>
        <dbReference type="PROSITE" id="PS50812"/>
    </source>
</evidence>
<dbReference type="GO" id="GO:0140993">
    <property type="term" value="F:histone modifying activity"/>
    <property type="evidence" value="ECO:0007669"/>
    <property type="project" value="UniProtKB-ARBA"/>
</dbReference>
<dbReference type="Gramene" id="Kaladp0045s0119.1.v1.1">
    <property type="protein sequence ID" value="Kaladp0045s0119.1.v1.1"/>
    <property type="gene ID" value="Kaladp0045s0119.v1.1"/>
</dbReference>
<dbReference type="Pfam" id="PF00855">
    <property type="entry name" value="PWWP"/>
    <property type="match status" value="1"/>
</dbReference>
<sequence>MVFPRAKVLNPHNLCDDGEPPNKFNPRDANIPTTAAATTTPISDTPINYLPLQRVYSASTLSGPGRHRGQPDLKFYTRRTDGKRVCYWDRMCARLELEKDQMVDAKAMSGFTKRKIDFSQVHKVGHHGDLSNGIQLRQCRTGGGFSLQKKRKRLDISDKVFSGQTSIKRWVGLSFEDVDPRAFIGLACKVYWPLDDVWYSGSVMEYNPGTNRHQVKYEDGDAEDLKLSKERIKFHISLVDLQQMNLKISLKNAENSNLDYDELLVLAASLDDCQEVEPGDIIWAKLTGYAMWPAIVVDESCVGNHKGFNKSAGDGTIPVQFFGTHDFARIKTKQLTSFLRGLMLSCHLKCKKPQFLRSLEEAKMYLNEQKLPDEMLKQQVSWHIDLQNGKVKTSKSDEGDLQSSRIGEEGITFPIEIGDLRVVSLGKAVKESGYFKNGKYIWPEGYTAVRKYNSISDPKEYSFYHMEVHRDSQAKQQPLFVVTSDTGETFKGATPSACWKKIYKRIRKLQKNTHGENGSDAGIELCTLGCDMFGFSHPKIFKLIQELATKKVSAKFSKHKLTYKSSRDLPPGYSPVNVAWNDFDKCNVCHMDEEYESNLFLQCDKCRMLVHARCYGEVEPVGEKLWLCKLCRPGAPISPPPCCLCPHKGGAMKPTTDGRWAHLACAMWIPETCLSDVKTMEPIDGLSRVNKDRWKLLCSICGISYGACIQCSNHSCRVAYHPLCARAAGLCVELENEESLHLVSIDENEEDQCIRLLSFLL</sequence>